<accession>A0A1M2VEV2</accession>
<keyword evidence="3" id="KW-1185">Reference proteome</keyword>
<gene>
    <name evidence="2" type="ORF">TRAPUB_3074</name>
</gene>
<evidence type="ECO:0000259" key="1">
    <source>
        <dbReference type="Pfam" id="PF14634"/>
    </source>
</evidence>
<feature type="domain" description="RING-type" evidence="1">
    <location>
        <begin position="18"/>
        <end position="56"/>
    </location>
</feature>
<dbReference type="STRING" id="154538.A0A1M2VEV2"/>
<proteinExistence type="predicted"/>
<dbReference type="OrthoDB" id="2535391at2759"/>
<reference evidence="2 3" key="1">
    <citation type="submission" date="2016-10" db="EMBL/GenBank/DDBJ databases">
        <title>Genome sequence of the basidiomycete white-rot fungus Trametes pubescens.</title>
        <authorList>
            <person name="Makela M.R."/>
            <person name="Granchi Z."/>
            <person name="Peng M."/>
            <person name="De Vries R.P."/>
            <person name="Grigoriev I."/>
            <person name="Riley R."/>
            <person name="Hilden K."/>
        </authorList>
    </citation>
    <scope>NUCLEOTIDE SEQUENCE [LARGE SCALE GENOMIC DNA]</scope>
    <source>
        <strain evidence="2 3">FBCC735</strain>
    </source>
</reference>
<dbReference type="Pfam" id="PF14634">
    <property type="entry name" value="zf-RING_5"/>
    <property type="match status" value="1"/>
</dbReference>
<dbReference type="EMBL" id="MNAD01001353">
    <property type="protein sequence ID" value="OJT06139.1"/>
    <property type="molecule type" value="Genomic_DNA"/>
</dbReference>
<name>A0A1M2VEV2_TRAPU</name>
<sequence>MSSVSGASADFDFWEFVNCSVCHLEFVKETGALSSIPFWLSECGHVICNAHLKKSSIYALRSPSQFQMSNMATLVRYFKKKYQQYRPLYERLKAEHAETKRLRK</sequence>
<dbReference type="InterPro" id="IPR001841">
    <property type="entry name" value="Znf_RING"/>
</dbReference>
<evidence type="ECO:0000313" key="3">
    <source>
        <dbReference type="Proteomes" id="UP000184267"/>
    </source>
</evidence>
<protein>
    <recommendedName>
        <fullName evidence="1">RING-type domain-containing protein</fullName>
    </recommendedName>
</protein>
<evidence type="ECO:0000313" key="2">
    <source>
        <dbReference type="EMBL" id="OJT06139.1"/>
    </source>
</evidence>
<organism evidence="2 3">
    <name type="scientific">Trametes pubescens</name>
    <name type="common">White-rot fungus</name>
    <dbReference type="NCBI Taxonomy" id="154538"/>
    <lineage>
        <taxon>Eukaryota</taxon>
        <taxon>Fungi</taxon>
        <taxon>Dikarya</taxon>
        <taxon>Basidiomycota</taxon>
        <taxon>Agaricomycotina</taxon>
        <taxon>Agaricomycetes</taxon>
        <taxon>Polyporales</taxon>
        <taxon>Polyporaceae</taxon>
        <taxon>Trametes</taxon>
    </lineage>
</organism>
<dbReference type="Proteomes" id="UP000184267">
    <property type="component" value="Unassembled WGS sequence"/>
</dbReference>
<dbReference type="AlphaFoldDB" id="A0A1M2VEV2"/>
<comment type="caution">
    <text evidence="2">The sequence shown here is derived from an EMBL/GenBank/DDBJ whole genome shotgun (WGS) entry which is preliminary data.</text>
</comment>